<comment type="caution">
    <text evidence="10">The sequence shown here is derived from an EMBL/GenBank/DDBJ whole genome shotgun (WGS) entry which is preliminary data.</text>
</comment>
<dbReference type="Pfam" id="PF04055">
    <property type="entry name" value="Radical_SAM"/>
    <property type="match status" value="1"/>
</dbReference>
<feature type="binding site" evidence="8">
    <location>
        <position position="38"/>
    </location>
    <ligand>
        <name>[4Fe-4S] cluster</name>
        <dbReference type="ChEBI" id="CHEBI:49883"/>
        <note>4Fe-4S-S-AdoMet</note>
    </ligand>
</feature>
<dbReference type="OrthoDB" id="9792276at2"/>
<dbReference type="CDD" id="cd01335">
    <property type="entry name" value="Radical_SAM"/>
    <property type="match status" value="1"/>
</dbReference>
<dbReference type="InterPro" id="IPR024924">
    <property type="entry name" value="7-CO-7-deazaguanine_synth-like"/>
</dbReference>
<comment type="cofactor">
    <cofactor evidence="8">
        <name>[4Fe-4S] cluster</name>
        <dbReference type="ChEBI" id="CHEBI:49883"/>
    </cofactor>
    <text evidence="8">Binds 1 [4Fe-4S] cluster. The cluster is coordinated with 3 cysteines and an exchangeable S-adenosyl-L-methionine.</text>
</comment>
<comment type="function">
    <text evidence="8">Catalyzes the complex heterocyclic radical-mediated conversion of 6-carboxy-5,6,7,8-tetrahydropterin (CPH4) to 7-carboxy-7-deazaguanine (CDG), a step common to the biosynthetic pathways of all 7-deazapurine-containing compounds.</text>
</comment>
<dbReference type="SUPFAM" id="SSF102114">
    <property type="entry name" value="Radical SAM enzymes"/>
    <property type="match status" value="1"/>
</dbReference>
<dbReference type="EMBL" id="SMAA01000004">
    <property type="protein sequence ID" value="TCS80410.1"/>
    <property type="molecule type" value="Genomic_DNA"/>
</dbReference>
<evidence type="ECO:0000259" key="9">
    <source>
        <dbReference type="PROSITE" id="PS51918"/>
    </source>
</evidence>
<feature type="binding site" evidence="8">
    <location>
        <begin position="12"/>
        <end position="14"/>
    </location>
    <ligand>
        <name>substrate</name>
    </ligand>
</feature>
<comment type="cofactor">
    <cofactor evidence="8">
        <name>S-adenosyl-L-methionine</name>
        <dbReference type="ChEBI" id="CHEBI:59789"/>
    </cofactor>
    <text evidence="8">Binds 1 S-adenosyl-L-methionine per subunit.</text>
</comment>
<keyword evidence="7 8" id="KW-0456">Lyase</keyword>
<dbReference type="GO" id="GO:0051539">
    <property type="term" value="F:4 iron, 4 sulfur cluster binding"/>
    <property type="evidence" value="ECO:0007669"/>
    <property type="project" value="UniProtKB-UniRule"/>
</dbReference>
<comment type="subunit">
    <text evidence="8">Homodimer.</text>
</comment>
<keyword evidence="5 8" id="KW-0408">Iron</keyword>
<comment type="caution">
    <text evidence="8">Lacks conserved residue(s) required for the propagation of feature annotation.</text>
</comment>
<protein>
    <recommendedName>
        <fullName evidence="8">7-carboxy-7-deazaguanine synthase</fullName>
        <shortName evidence="8">CDG synthase</shortName>
        <ecNumber evidence="8">4.3.99.3</ecNumber>
    </recommendedName>
    <alternativeName>
        <fullName evidence="8">Queuosine biosynthesis protein QueE</fullName>
    </alternativeName>
</protein>
<feature type="binding site" evidence="8">
    <location>
        <position position="27"/>
    </location>
    <ligand>
        <name>substrate</name>
    </ligand>
</feature>
<evidence type="ECO:0000256" key="2">
    <source>
        <dbReference type="ARBA" id="ARBA00022691"/>
    </source>
</evidence>
<keyword evidence="11" id="KW-1185">Reference proteome</keyword>
<keyword evidence="2 8" id="KW-0949">S-adenosyl-L-methionine</keyword>
<gene>
    <name evidence="8" type="primary">queE</name>
    <name evidence="10" type="ORF">EDC37_10412</name>
</gene>
<name>A0A4R3KBN4_9FIRM</name>
<sequence length="235" mass="26299">MRAPISEIFSSIQGEGKYAGCRQLFIRFTGCNLECSYCDTDSMLTTKTCDLENEGILSNPVELAAILPYIKKTLLKRHQAISLTGGEPLLHTAFIHELAEYVDLPLLLETNGTLPEALAKVIDDISIVSMDFKMPDAVHTELWQQHAAFLRIAMQKDVYVKIVIAQETKIEDFKKAVDLLCGINKNIMLVLQPITPYGGYTAPAPKKMLAWQSMALEKINDVRVIAQMHVMMGQR</sequence>
<feature type="binding site" evidence="8">
    <location>
        <position position="31"/>
    </location>
    <ligand>
        <name>[4Fe-4S] cluster</name>
        <dbReference type="ChEBI" id="CHEBI:49883"/>
        <note>4Fe-4S-S-AdoMet</note>
    </ligand>
</feature>
<dbReference type="UniPathway" id="UPA00391"/>
<dbReference type="PIRSF" id="PIRSF000370">
    <property type="entry name" value="QueE"/>
    <property type="match status" value="1"/>
</dbReference>
<keyword evidence="1 8" id="KW-0004">4Fe-4S</keyword>
<feature type="binding site" evidence="8">
    <location>
        <position position="84"/>
    </location>
    <ligand>
        <name>substrate</name>
    </ligand>
</feature>
<keyword evidence="4 8" id="KW-0460">Magnesium</keyword>
<evidence type="ECO:0000313" key="11">
    <source>
        <dbReference type="Proteomes" id="UP000295188"/>
    </source>
</evidence>
<dbReference type="Gene3D" id="3.20.20.70">
    <property type="entry name" value="Aldolase class I"/>
    <property type="match status" value="1"/>
</dbReference>
<dbReference type="InterPro" id="IPR058240">
    <property type="entry name" value="rSAM_sf"/>
</dbReference>
<dbReference type="SFLD" id="SFLDS00029">
    <property type="entry name" value="Radical_SAM"/>
    <property type="match status" value="1"/>
</dbReference>
<dbReference type="GO" id="GO:0016840">
    <property type="term" value="F:carbon-nitrogen lyase activity"/>
    <property type="evidence" value="ECO:0007669"/>
    <property type="project" value="UniProtKB-UniRule"/>
</dbReference>
<comment type="cofactor">
    <cofactor evidence="8">
        <name>Mg(2+)</name>
        <dbReference type="ChEBI" id="CHEBI:18420"/>
    </cofactor>
</comment>
<reference evidence="10 11" key="1">
    <citation type="submission" date="2019-03" db="EMBL/GenBank/DDBJ databases">
        <title>Genomic Encyclopedia of Type Strains, Phase IV (KMG-IV): sequencing the most valuable type-strain genomes for metagenomic binning, comparative biology and taxonomic classification.</title>
        <authorList>
            <person name="Goeker M."/>
        </authorList>
    </citation>
    <scope>NUCLEOTIDE SEQUENCE [LARGE SCALE GENOMIC DNA]</scope>
    <source>
        <strain evidence="10 11">DSM 20467</strain>
    </source>
</reference>
<dbReference type="EC" id="4.3.99.3" evidence="8"/>
<feature type="binding site" evidence="8">
    <location>
        <begin position="37"/>
        <end position="39"/>
    </location>
    <ligand>
        <name>S-adenosyl-L-methionine</name>
        <dbReference type="ChEBI" id="CHEBI:59789"/>
    </ligand>
</feature>
<dbReference type="GO" id="GO:1904047">
    <property type="term" value="F:S-adenosyl-L-methionine binding"/>
    <property type="evidence" value="ECO:0007669"/>
    <property type="project" value="UniProtKB-UniRule"/>
</dbReference>
<dbReference type="GO" id="GO:0000287">
    <property type="term" value="F:magnesium ion binding"/>
    <property type="evidence" value="ECO:0007669"/>
    <property type="project" value="UniProtKB-UniRule"/>
</dbReference>
<evidence type="ECO:0000256" key="1">
    <source>
        <dbReference type="ARBA" id="ARBA00022485"/>
    </source>
</evidence>
<keyword evidence="3 8" id="KW-0479">Metal-binding</keyword>
<keyword evidence="6 8" id="KW-0411">Iron-sulfur</keyword>
<proteinExistence type="inferred from homology"/>
<dbReference type="Proteomes" id="UP000295188">
    <property type="component" value="Unassembled WGS sequence"/>
</dbReference>
<dbReference type="InterPro" id="IPR013785">
    <property type="entry name" value="Aldolase_TIM"/>
</dbReference>
<dbReference type="GO" id="GO:0008616">
    <property type="term" value="P:tRNA queuosine(34) biosynthetic process"/>
    <property type="evidence" value="ECO:0007669"/>
    <property type="project" value="UniProtKB-UniRule"/>
</dbReference>
<dbReference type="PANTHER" id="PTHR42836:SF1">
    <property type="entry name" value="7-CARBOXY-7-DEAZAGUANINE SYNTHASE"/>
    <property type="match status" value="1"/>
</dbReference>
<evidence type="ECO:0000256" key="7">
    <source>
        <dbReference type="ARBA" id="ARBA00023239"/>
    </source>
</evidence>
<accession>A0A4R3KBN4</accession>
<dbReference type="InterPro" id="IPR007197">
    <property type="entry name" value="rSAM"/>
</dbReference>
<dbReference type="RefSeq" id="WP_132547859.1">
    <property type="nucleotide sequence ID" value="NZ_SMAA01000004.1"/>
</dbReference>
<feature type="binding site" evidence="8">
    <location>
        <position position="35"/>
    </location>
    <ligand>
        <name>[4Fe-4S] cluster</name>
        <dbReference type="ChEBI" id="CHEBI:49883"/>
        <note>4Fe-4S-S-AdoMet</note>
    </ligand>
</feature>
<dbReference type="PANTHER" id="PTHR42836">
    <property type="entry name" value="7-CARBOXY-7-DEAZAGUANINE SYNTHASE"/>
    <property type="match status" value="1"/>
</dbReference>
<dbReference type="PROSITE" id="PS51918">
    <property type="entry name" value="RADICAL_SAM"/>
    <property type="match status" value="1"/>
</dbReference>
<evidence type="ECO:0000256" key="3">
    <source>
        <dbReference type="ARBA" id="ARBA00022723"/>
    </source>
</evidence>
<evidence type="ECO:0000256" key="4">
    <source>
        <dbReference type="ARBA" id="ARBA00022842"/>
    </source>
</evidence>
<dbReference type="AlphaFoldDB" id="A0A4R3KBN4"/>
<comment type="similarity">
    <text evidence="8">Belongs to the radical SAM superfamily. 7-carboxy-7-deazaguanine synthase family.</text>
</comment>
<evidence type="ECO:0000313" key="10">
    <source>
        <dbReference type="EMBL" id="TCS80410.1"/>
    </source>
</evidence>
<comment type="pathway">
    <text evidence="8">Purine metabolism; 7-cyano-7-deazaguanine biosynthesis.</text>
</comment>
<organism evidence="10 11">
    <name type="scientific">Pectinatus cerevisiiphilus</name>
    <dbReference type="NCBI Taxonomy" id="86956"/>
    <lineage>
        <taxon>Bacteria</taxon>
        <taxon>Bacillati</taxon>
        <taxon>Bacillota</taxon>
        <taxon>Negativicutes</taxon>
        <taxon>Selenomonadales</taxon>
        <taxon>Selenomonadaceae</taxon>
        <taxon>Pectinatus</taxon>
    </lineage>
</organism>
<evidence type="ECO:0000256" key="8">
    <source>
        <dbReference type="HAMAP-Rule" id="MF_00917"/>
    </source>
</evidence>
<feature type="binding site" evidence="8">
    <location>
        <position position="40"/>
    </location>
    <ligand>
        <name>Mg(2+)</name>
        <dbReference type="ChEBI" id="CHEBI:18420"/>
    </ligand>
</feature>
<keyword evidence="8" id="KW-0671">Queuosine biosynthesis</keyword>
<evidence type="ECO:0000256" key="5">
    <source>
        <dbReference type="ARBA" id="ARBA00023004"/>
    </source>
</evidence>
<feature type="binding site" evidence="8">
    <location>
        <position position="86"/>
    </location>
    <ligand>
        <name>S-adenosyl-L-methionine</name>
        <dbReference type="ChEBI" id="CHEBI:59789"/>
    </ligand>
</feature>
<feature type="domain" description="Radical SAM core" evidence="9">
    <location>
        <begin position="18"/>
        <end position="235"/>
    </location>
</feature>
<comment type="catalytic activity">
    <reaction evidence="8">
        <text>6-carboxy-5,6,7,8-tetrahydropterin + H(+) = 7-carboxy-7-carbaguanine + NH4(+)</text>
        <dbReference type="Rhea" id="RHEA:27974"/>
        <dbReference type="ChEBI" id="CHEBI:15378"/>
        <dbReference type="ChEBI" id="CHEBI:28938"/>
        <dbReference type="ChEBI" id="CHEBI:61032"/>
        <dbReference type="ChEBI" id="CHEBI:61036"/>
        <dbReference type="EC" id="4.3.99.3"/>
    </reaction>
</comment>
<dbReference type="HAMAP" id="MF_00917">
    <property type="entry name" value="QueE"/>
    <property type="match status" value="1"/>
</dbReference>
<evidence type="ECO:0000256" key="6">
    <source>
        <dbReference type="ARBA" id="ARBA00023014"/>
    </source>
</evidence>